<protein>
    <recommendedName>
        <fullName evidence="5">Putative 3-methyladenine DNA glycosylase</fullName>
        <ecNumber evidence="5">3.2.2.-</ecNumber>
    </recommendedName>
</protein>
<gene>
    <name evidence="6" type="ORF">ENM78_03530</name>
</gene>
<dbReference type="PANTHER" id="PTHR10429">
    <property type="entry name" value="DNA-3-METHYLADENINE GLYCOSYLASE"/>
    <property type="match status" value="1"/>
</dbReference>
<name>A0A7J3ZK76_9CREN</name>
<dbReference type="Gene3D" id="3.10.300.10">
    <property type="entry name" value="Methylpurine-DNA glycosylase (MPG)"/>
    <property type="match status" value="1"/>
</dbReference>
<comment type="similarity">
    <text evidence="1 5">Belongs to the DNA glycosylase MPG family.</text>
</comment>
<keyword evidence="2 5" id="KW-0227">DNA damage</keyword>
<dbReference type="InterPro" id="IPR011034">
    <property type="entry name" value="Formyl_transferase-like_C_sf"/>
</dbReference>
<sequence>MYVISRRVLSKDSYALNPKAASIMLLGRVIARRVLFGEKYVTLRCLITETEAYFGANDPASRAVREGDLKNTMCGSVGRALVYGVHANWLFNVVAHEPGECGAILVRSCEPLEGIEVMMSFRRTRLLKNLTVGPGRLTKALLIDKSFHKRELYVKRYGLWIEEGASISLKEVESSKRVGVTRDLEDNLRFYIRFNQFVSKRTKAF</sequence>
<dbReference type="SUPFAM" id="SSF50486">
    <property type="entry name" value="FMT C-terminal domain-like"/>
    <property type="match status" value="1"/>
</dbReference>
<dbReference type="EC" id="3.2.2.-" evidence="5"/>
<evidence type="ECO:0000256" key="5">
    <source>
        <dbReference type="HAMAP-Rule" id="MF_00527"/>
    </source>
</evidence>
<dbReference type="InterPro" id="IPR003180">
    <property type="entry name" value="MPG"/>
</dbReference>
<evidence type="ECO:0000256" key="3">
    <source>
        <dbReference type="ARBA" id="ARBA00022801"/>
    </source>
</evidence>
<reference evidence="6" key="1">
    <citation type="journal article" date="2020" name="mSystems">
        <title>Genome- and Community-Level Interaction Insights into Carbon Utilization and Element Cycling Functions of Hydrothermarchaeota in Hydrothermal Sediment.</title>
        <authorList>
            <person name="Zhou Z."/>
            <person name="Liu Y."/>
            <person name="Xu W."/>
            <person name="Pan J."/>
            <person name="Luo Z.H."/>
            <person name="Li M."/>
        </authorList>
    </citation>
    <scope>NUCLEOTIDE SEQUENCE [LARGE SCALE GENOMIC DNA]</scope>
    <source>
        <strain evidence="6">SpSt-1116</strain>
    </source>
</reference>
<dbReference type="GO" id="GO:0003905">
    <property type="term" value="F:alkylbase DNA N-glycosylase activity"/>
    <property type="evidence" value="ECO:0007669"/>
    <property type="project" value="InterPro"/>
</dbReference>
<organism evidence="6">
    <name type="scientific">Fervidicoccus fontis</name>
    <dbReference type="NCBI Taxonomy" id="683846"/>
    <lineage>
        <taxon>Archaea</taxon>
        <taxon>Thermoproteota</taxon>
        <taxon>Thermoprotei</taxon>
        <taxon>Fervidicoccales</taxon>
        <taxon>Fervidicoccaceae</taxon>
        <taxon>Fervidicoccus</taxon>
    </lineage>
</organism>
<accession>A0A7J3ZK76</accession>
<dbReference type="NCBIfam" id="TIGR00567">
    <property type="entry name" value="3mg"/>
    <property type="match status" value="1"/>
</dbReference>
<comment type="caution">
    <text evidence="6">The sequence shown here is derived from an EMBL/GenBank/DDBJ whole genome shotgun (WGS) entry which is preliminary data.</text>
</comment>
<keyword evidence="4 5" id="KW-0234">DNA repair</keyword>
<dbReference type="HAMAP" id="MF_00527">
    <property type="entry name" value="3MGH"/>
    <property type="match status" value="1"/>
</dbReference>
<dbReference type="GO" id="GO:0003677">
    <property type="term" value="F:DNA binding"/>
    <property type="evidence" value="ECO:0007669"/>
    <property type="project" value="InterPro"/>
</dbReference>
<dbReference type="AlphaFoldDB" id="A0A7J3ZK76"/>
<dbReference type="InterPro" id="IPR036995">
    <property type="entry name" value="MPG_sf"/>
</dbReference>
<dbReference type="EMBL" id="DRZC01000051">
    <property type="protein sequence ID" value="HHQ80511.1"/>
    <property type="molecule type" value="Genomic_DNA"/>
</dbReference>
<evidence type="ECO:0000313" key="6">
    <source>
        <dbReference type="EMBL" id="HHQ80511.1"/>
    </source>
</evidence>
<dbReference type="PANTHER" id="PTHR10429:SF0">
    <property type="entry name" value="DNA-3-METHYLADENINE GLYCOSYLASE"/>
    <property type="match status" value="1"/>
</dbReference>
<keyword evidence="3 5" id="KW-0378">Hydrolase</keyword>
<evidence type="ECO:0000256" key="4">
    <source>
        <dbReference type="ARBA" id="ARBA00023204"/>
    </source>
</evidence>
<proteinExistence type="inferred from homology"/>
<dbReference type="Pfam" id="PF02245">
    <property type="entry name" value="Pur_DNA_glyco"/>
    <property type="match status" value="1"/>
</dbReference>
<dbReference type="GO" id="GO:0006284">
    <property type="term" value="P:base-excision repair"/>
    <property type="evidence" value="ECO:0007669"/>
    <property type="project" value="InterPro"/>
</dbReference>
<evidence type="ECO:0000256" key="2">
    <source>
        <dbReference type="ARBA" id="ARBA00022763"/>
    </source>
</evidence>
<evidence type="ECO:0000256" key="1">
    <source>
        <dbReference type="ARBA" id="ARBA00009232"/>
    </source>
</evidence>